<feature type="region of interest" description="Disordered" evidence="1">
    <location>
        <begin position="974"/>
        <end position="1035"/>
    </location>
</feature>
<sequence length="1299" mass="144392">MSTDAKGIHHLLWEPITVSASCCNRYVRKYPVVSLSGSLVFVFILYICFPLVFYYLACSSPIMVCTFVSIRFYLKTKHPESKLIERKNSDKKSNVAVKRSNKPSLSVRRNARMKVLEWDKKDSDLMNKFSPTTPYGLANLFREEMKMYSPRSPYGLSTLFGNPNSHESPKPVCNEKGRNGMEHGGSSSDVDATNDPALVNAKLPSAHSFQGQSGREEMDRFSPRTPYGIANLFREEMKIYSPRSPYGLASLLSNPNFLDENQKSTFDEKGKNSMEHGGSSSNIRSVNARPSRLSDSFREQSPRTPYDIANLFREEMKIYSPRSPYGLASLFSDPNFLDENQKSTFDKKGKNSIEHGGSSSNIRLVNARPSRLSDSFQEQSPRTPYDIANLFCEEMKMYSPRSPYCLSSLFSPKSVFEEKGRNDMEHVGSFSNDRELDNTNHLSSESFQGQSGRGPNGGGEVELGSMDEEDDSKKAVEWTEYDRNNVMVLGSLESERNQRLESLIAKRRARKLFKMTVDKSLMNTDAILPNHLAPILTAKSNLGFSNDSCEEVLQMPGSAPSLPLPKKNPFDLPYDPQEEKPNLMADSFQQEFMTANQKDYCRHESFCRKTFLTQDSDGDHFNHYYSTQRSLVEGPTHSRFKWQSGGHHHHNSSSIASDLDDSNHNKGMNSSERAMDEIKIGEKMRYPHDPEVRMDIGRNEVKMETDSVNNNDTCYTSSSEDNESVSDQTSKTSGVPRDRMRNNLNLSVPPKGRTVHALPCDFSPSPNERPRSDFNLFYGTYRHNHPVSTCSIASDLQVEVSEVGSPPLRISISSADDGSVTYDGDADKDINSDGEEVWGSSLNLSRGEANGEKLGELHDIIEEDSVEGDTSDLKRELEKPNDSPSPSEQEAKHVLNSKGSVASYSENKNPETQEDTKNADEKVDGLKTFNVSYQLSPENPEKTMPLMEKPIIDSKSSESRENGAQILVEAAREMKNPAEANGPGSTEHSHGNLETLYESKTPLESKNKIEGSHPSKHIEDTQNLEPKHDTGDAPNAVQSIDNLIANNVSGPNPIFDGSSSMVLNRRLVIEQIPQNPFSSPRSVLPENVLEDEMLLSDVEQPQVDLTYNMPQNAQQLDENSMDQLSGNSSLGTMEGSFNTTEKTTNYTSIGHTDKLVLDNMQGKGQSQKLLGTDPSKLEVKNAKSDDPETMAVKEKEPPNSSRKDEEAMSTANQGESQFSIGLDVIQGPEKSNQHEADVKEATTNGSENTSIPQSDSLNIIKNGEETQNLTGHDGTLDAPTESEVKPVEVEGNGSNAVAK</sequence>
<feature type="compositionally biased region" description="Acidic residues" evidence="1">
    <location>
        <begin position="861"/>
        <end position="870"/>
    </location>
</feature>
<feature type="transmembrane region" description="Helical" evidence="2">
    <location>
        <begin position="35"/>
        <end position="57"/>
    </location>
</feature>
<keyword evidence="4" id="KW-1185">Reference proteome</keyword>
<proteinExistence type="predicted"/>
<feature type="compositionally biased region" description="Polar residues" evidence="1">
    <location>
        <begin position="1241"/>
        <end position="1270"/>
    </location>
</feature>
<feature type="region of interest" description="Disordered" evidence="1">
    <location>
        <begin position="85"/>
        <end position="104"/>
    </location>
</feature>
<feature type="compositionally biased region" description="Basic and acidic residues" evidence="1">
    <location>
        <begin position="849"/>
        <end position="860"/>
    </location>
</feature>
<keyword evidence="2" id="KW-1133">Transmembrane helix</keyword>
<feature type="compositionally biased region" description="Basic and acidic residues" evidence="1">
    <location>
        <begin position="871"/>
        <end position="881"/>
    </location>
</feature>
<feature type="region of interest" description="Disordered" evidence="1">
    <location>
        <begin position="809"/>
        <end position="946"/>
    </location>
</feature>
<accession>A0ABR2QPK6</accession>
<reference evidence="3 4" key="1">
    <citation type="journal article" date="2024" name="G3 (Bethesda)">
        <title>Genome assembly of Hibiscus sabdariffa L. provides insights into metabolisms of medicinal natural products.</title>
        <authorList>
            <person name="Kim T."/>
        </authorList>
    </citation>
    <scope>NUCLEOTIDE SEQUENCE [LARGE SCALE GENOMIC DNA]</scope>
    <source>
        <strain evidence="3">TK-2024</strain>
        <tissue evidence="3">Old leaves</tissue>
    </source>
</reference>
<evidence type="ECO:0000313" key="4">
    <source>
        <dbReference type="Proteomes" id="UP001396334"/>
    </source>
</evidence>
<evidence type="ECO:0000256" key="2">
    <source>
        <dbReference type="SAM" id="Phobius"/>
    </source>
</evidence>
<feature type="compositionally biased region" description="Polar residues" evidence="1">
    <location>
        <begin position="1209"/>
        <end position="1219"/>
    </location>
</feature>
<feature type="compositionally biased region" description="Polar residues" evidence="1">
    <location>
        <begin position="706"/>
        <end position="733"/>
    </location>
</feature>
<feature type="compositionally biased region" description="Basic and acidic residues" evidence="1">
    <location>
        <begin position="908"/>
        <end position="925"/>
    </location>
</feature>
<dbReference type="Proteomes" id="UP001396334">
    <property type="component" value="Unassembled WGS sequence"/>
</dbReference>
<feature type="compositionally biased region" description="Basic and acidic residues" evidence="1">
    <location>
        <begin position="260"/>
        <end position="274"/>
    </location>
</feature>
<feature type="region of interest" description="Disordered" evidence="1">
    <location>
        <begin position="703"/>
        <end position="752"/>
    </location>
</feature>
<feature type="region of interest" description="Disordered" evidence="1">
    <location>
        <begin position="425"/>
        <end position="477"/>
    </location>
</feature>
<evidence type="ECO:0000313" key="3">
    <source>
        <dbReference type="EMBL" id="KAK9002612.1"/>
    </source>
</evidence>
<dbReference type="EMBL" id="JBBPBN010000035">
    <property type="protein sequence ID" value="KAK9002612.1"/>
    <property type="molecule type" value="Genomic_DNA"/>
</dbReference>
<dbReference type="PANTHER" id="PTHR33870:SF32">
    <property type="match status" value="1"/>
</dbReference>
<organism evidence="3 4">
    <name type="scientific">Hibiscus sabdariffa</name>
    <name type="common">roselle</name>
    <dbReference type="NCBI Taxonomy" id="183260"/>
    <lineage>
        <taxon>Eukaryota</taxon>
        <taxon>Viridiplantae</taxon>
        <taxon>Streptophyta</taxon>
        <taxon>Embryophyta</taxon>
        <taxon>Tracheophyta</taxon>
        <taxon>Spermatophyta</taxon>
        <taxon>Magnoliopsida</taxon>
        <taxon>eudicotyledons</taxon>
        <taxon>Gunneridae</taxon>
        <taxon>Pentapetalae</taxon>
        <taxon>rosids</taxon>
        <taxon>malvids</taxon>
        <taxon>Malvales</taxon>
        <taxon>Malvaceae</taxon>
        <taxon>Malvoideae</taxon>
        <taxon>Hibiscus</taxon>
    </lineage>
</organism>
<feature type="compositionally biased region" description="Basic and acidic residues" evidence="1">
    <location>
        <begin position="1001"/>
        <end position="1031"/>
    </location>
</feature>
<name>A0ABR2QPK6_9ROSI</name>
<feature type="compositionally biased region" description="Basic and acidic residues" evidence="1">
    <location>
        <begin position="425"/>
        <end position="438"/>
    </location>
</feature>
<dbReference type="PANTHER" id="PTHR33870">
    <property type="entry name" value="CARDIOMYOPATHY-ASSOCIATED PROTEIN"/>
    <property type="match status" value="1"/>
</dbReference>
<evidence type="ECO:0008006" key="5">
    <source>
        <dbReference type="Google" id="ProtNLM"/>
    </source>
</evidence>
<protein>
    <recommendedName>
        <fullName evidence="5">Cardiomyopathy-associated protein 5</fullName>
    </recommendedName>
</protein>
<comment type="caution">
    <text evidence="3">The sequence shown here is derived from an EMBL/GenBank/DDBJ whole genome shotgun (WGS) entry which is preliminary data.</text>
</comment>
<feature type="region of interest" description="Disordered" evidence="1">
    <location>
        <begin position="637"/>
        <end position="684"/>
    </location>
</feature>
<evidence type="ECO:0000256" key="1">
    <source>
        <dbReference type="SAM" id="MobiDB-lite"/>
    </source>
</evidence>
<feature type="compositionally biased region" description="Basic and acidic residues" evidence="1">
    <location>
        <begin position="1175"/>
        <end position="1206"/>
    </location>
</feature>
<feature type="compositionally biased region" description="Polar residues" evidence="1">
    <location>
        <begin position="897"/>
        <end position="907"/>
    </location>
</feature>
<feature type="compositionally biased region" description="Polar residues" evidence="1">
    <location>
        <begin position="439"/>
        <end position="448"/>
    </location>
</feature>
<feature type="region of interest" description="Disordered" evidence="1">
    <location>
        <begin position="260"/>
        <end position="301"/>
    </location>
</feature>
<keyword evidence="2" id="KW-0812">Transmembrane</keyword>
<feature type="compositionally biased region" description="Basic and acidic residues" evidence="1">
    <location>
        <begin position="673"/>
        <end position="684"/>
    </location>
</feature>
<gene>
    <name evidence="3" type="ORF">V6N11_025282</name>
</gene>
<feature type="compositionally biased region" description="Gly residues" evidence="1">
    <location>
        <begin position="451"/>
        <end position="461"/>
    </location>
</feature>
<feature type="compositionally biased region" description="Basic and acidic residues" evidence="1">
    <location>
        <begin position="1231"/>
        <end position="1240"/>
    </location>
</feature>
<feature type="region of interest" description="Disordered" evidence="1">
    <location>
        <begin position="1164"/>
        <end position="1299"/>
    </location>
</feature>
<keyword evidence="2" id="KW-0472">Membrane</keyword>
<feature type="region of interest" description="Disordered" evidence="1">
    <location>
        <begin position="174"/>
        <end position="194"/>
    </location>
</feature>